<organism evidence="1 2">
    <name type="scientific">Protopolystoma xenopodis</name>
    <dbReference type="NCBI Taxonomy" id="117903"/>
    <lineage>
        <taxon>Eukaryota</taxon>
        <taxon>Metazoa</taxon>
        <taxon>Spiralia</taxon>
        <taxon>Lophotrochozoa</taxon>
        <taxon>Platyhelminthes</taxon>
        <taxon>Monogenea</taxon>
        <taxon>Polyopisthocotylea</taxon>
        <taxon>Polystomatidea</taxon>
        <taxon>Polystomatidae</taxon>
        <taxon>Protopolystoma</taxon>
    </lineage>
</organism>
<reference evidence="1" key="1">
    <citation type="submission" date="2018-11" db="EMBL/GenBank/DDBJ databases">
        <authorList>
            <consortium name="Pathogen Informatics"/>
        </authorList>
    </citation>
    <scope>NUCLEOTIDE SEQUENCE</scope>
</reference>
<evidence type="ECO:0000313" key="2">
    <source>
        <dbReference type="Proteomes" id="UP000784294"/>
    </source>
</evidence>
<protein>
    <submittedName>
        <fullName evidence="1">Uncharacterized protein</fullName>
    </submittedName>
</protein>
<comment type="caution">
    <text evidence="1">The sequence shown here is derived from an EMBL/GenBank/DDBJ whole genome shotgun (WGS) entry which is preliminary data.</text>
</comment>
<sequence length="105" mass="12026">MSRLPVKCFHLCCRLKRRQFEARGSQVDLHVVTSFFSNLIFRQISAPIRLSTGSETRWAESVQAFWATSQILEINGGSGGFCQYFDKTSVHQEDSTEQHHFTTVL</sequence>
<dbReference type="AlphaFoldDB" id="A0A3S5CV50"/>
<gene>
    <name evidence="1" type="ORF">PXEA_LOCUS34427</name>
</gene>
<dbReference type="Proteomes" id="UP000784294">
    <property type="component" value="Unassembled WGS sequence"/>
</dbReference>
<accession>A0A3S5CV50</accession>
<dbReference type="EMBL" id="CAAALY010267338">
    <property type="protein sequence ID" value="VEL40987.1"/>
    <property type="molecule type" value="Genomic_DNA"/>
</dbReference>
<proteinExistence type="predicted"/>
<keyword evidence="2" id="KW-1185">Reference proteome</keyword>
<evidence type="ECO:0000313" key="1">
    <source>
        <dbReference type="EMBL" id="VEL40987.1"/>
    </source>
</evidence>
<name>A0A3S5CV50_9PLAT</name>